<dbReference type="AlphaFoldDB" id="A0A6A6R514"/>
<dbReference type="Proteomes" id="UP000799750">
    <property type="component" value="Unassembled WGS sequence"/>
</dbReference>
<sequence>MSVSSASAKPDSPHTTKRKLDENSIVCFSNKKNKMSEDIKSVSEISVEAELVTPFRFLDLPRELRDMVYEYAFQPLSESNYTRGPVIFNKPHPTSFLHPPKSFHGPLKNLALLGTCKQVKEETQEALYRKYYFWVGFSYRYRIRPPSKRPPTLRHFDVPETYFPSLSSCPPACADPSRMINHQWDITHIRMLILTFECTANALGGSLWEEYEPLWDFEDPDNNSVAYPCRFRALHYMPSLKEVRILIQYSDNTYGALRRFLKGEVKEAPDTLKQMMRSLISAVPKGVEIMWGITGAEASKLFTHFWQYWQPDREKALGWYEFALASWKVLKGVVDEAGDGVVRTDAEVFVKGHSTGTGVGVGADELEDSECSGDSGVSKDADISQSSIVSQNFDVSENFTGSDAEAE</sequence>
<reference evidence="2" key="1">
    <citation type="journal article" date="2020" name="Stud. Mycol.">
        <title>101 Dothideomycetes genomes: a test case for predicting lifestyles and emergence of pathogens.</title>
        <authorList>
            <person name="Haridas S."/>
            <person name="Albert R."/>
            <person name="Binder M."/>
            <person name="Bloem J."/>
            <person name="Labutti K."/>
            <person name="Salamov A."/>
            <person name="Andreopoulos B."/>
            <person name="Baker S."/>
            <person name="Barry K."/>
            <person name="Bills G."/>
            <person name="Bluhm B."/>
            <person name="Cannon C."/>
            <person name="Castanera R."/>
            <person name="Culley D."/>
            <person name="Daum C."/>
            <person name="Ezra D."/>
            <person name="Gonzalez J."/>
            <person name="Henrissat B."/>
            <person name="Kuo A."/>
            <person name="Liang C."/>
            <person name="Lipzen A."/>
            <person name="Lutzoni F."/>
            <person name="Magnuson J."/>
            <person name="Mondo S."/>
            <person name="Nolan M."/>
            <person name="Ohm R."/>
            <person name="Pangilinan J."/>
            <person name="Park H.-J."/>
            <person name="Ramirez L."/>
            <person name="Alfaro M."/>
            <person name="Sun H."/>
            <person name="Tritt A."/>
            <person name="Yoshinaga Y."/>
            <person name="Zwiers L.-H."/>
            <person name="Turgeon B."/>
            <person name="Goodwin S."/>
            <person name="Spatafora J."/>
            <person name="Crous P."/>
            <person name="Grigoriev I."/>
        </authorList>
    </citation>
    <scope>NUCLEOTIDE SEQUENCE</scope>
    <source>
        <strain evidence="2">CBS 269.34</strain>
    </source>
</reference>
<feature type="region of interest" description="Disordered" evidence="1">
    <location>
        <begin position="360"/>
        <end position="383"/>
    </location>
</feature>
<dbReference type="OrthoDB" id="5272396at2759"/>
<evidence type="ECO:0000313" key="3">
    <source>
        <dbReference type="Proteomes" id="UP000799750"/>
    </source>
</evidence>
<gene>
    <name evidence="2" type="ORF">BU16DRAFT_558153</name>
</gene>
<dbReference type="PANTHER" id="PTHR38790:SF9">
    <property type="entry name" value="F-BOX DOMAIN-CONTAINING PROTEIN"/>
    <property type="match status" value="1"/>
</dbReference>
<protein>
    <submittedName>
        <fullName evidence="2">Uncharacterized protein</fullName>
    </submittedName>
</protein>
<keyword evidence="3" id="KW-1185">Reference proteome</keyword>
<name>A0A6A6R514_9PEZI</name>
<organism evidence="2 3">
    <name type="scientific">Lophium mytilinum</name>
    <dbReference type="NCBI Taxonomy" id="390894"/>
    <lineage>
        <taxon>Eukaryota</taxon>
        <taxon>Fungi</taxon>
        <taxon>Dikarya</taxon>
        <taxon>Ascomycota</taxon>
        <taxon>Pezizomycotina</taxon>
        <taxon>Dothideomycetes</taxon>
        <taxon>Pleosporomycetidae</taxon>
        <taxon>Mytilinidiales</taxon>
        <taxon>Mytilinidiaceae</taxon>
        <taxon>Lophium</taxon>
    </lineage>
</organism>
<dbReference type="PANTHER" id="PTHR38790">
    <property type="entry name" value="2EXR DOMAIN-CONTAINING PROTEIN-RELATED"/>
    <property type="match status" value="1"/>
</dbReference>
<dbReference type="EMBL" id="MU004184">
    <property type="protein sequence ID" value="KAF2499865.1"/>
    <property type="molecule type" value="Genomic_DNA"/>
</dbReference>
<accession>A0A6A6R514</accession>
<evidence type="ECO:0000256" key="1">
    <source>
        <dbReference type="SAM" id="MobiDB-lite"/>
    </source>
</evidence>
<proteinExistence type="predicted"/>
<evidence type="ECO:0000313" key="2">
    <source>
        <dbReference type="EMBL" id="KAF2499865.1"/>
    </source>
</evidence>